<accession>A0A7S3Q763</accession>
<dbReference type="EMBL" id="HBIO01016264">
    <property type="protein sequence ID" value="CAE0467679.1"/>
    <property type="molecule type" value="Transcribed_RNA"/>
</dbReference>
<name>A0A7S3Q763_9STRA</name>
<sequence length="111" mass="12538">MIATDQPILMYLLPKFRAHLTFPYPACSQHLPEGHQDKPPDDWFSRTVARVTASVVAEASTAFGYEVSFTSFGGAFTLSTVLVPTLNMELYWIGAFGSWRYIMKRKTQIES</sequence>
<evidence type="ECO:0000313" key="1">
    <source>
        <dbReference type="EMBL" id="CAE0467679.1"/>
    </source>
</evidence>
<proteinExistence type="predicted"/>
<gene>
    <name evidence="1" type="ORF">CDEB00056_LOCUS12532</name>
</gene>
<reference evidence="1" key="1">
    <citation type="submission" date="2021-01" db="EMBL/GenBank/DDBJ databases">
        <authorList>
            <person name="Corre E."/>
            <person name="Pelletier E."/>
            <person name="Niang G."/>
            <person name="Scheremetjew M."/>
            <person name="Finn R."/>
            <person name="Kale V."/>
            <person name="Holt S."/>
            <person name="Cochrane G."/>
            <person name="Meng A."/>
            <person name="Brown T."/>
            <person name="Cohen L."/>
        </authorList>
    </citation>
    <scope>NUCLEOTIDE SEQUENCE</scope>
    <source>
        <strain evidence="1">MM31A-1</strain>
    </source>
</reference>
<protein>
    <submittedName>
        <fullName evidence="1">Uncharacterized protein</fullName>
    </submittedName>
</protein>
<dbReference type="AlphaFoldDB" id="A0A7S3Q763"/>
<organism evidence="1">
    <name type="scientific">Chaetoceros debilis</name>
    <dbReference type="NCBI Taxonomy" id="122233"/>
    <lineage>
        <taxon>Eukaryota</taxon>
        <taxon>Sar</taxon>
        <taxon>Stramenopiles</taxon>
        <taxon>Ochrophyta</taxon>
        <taxon>Bacillariophyta</taxon>
        <taxon>Coscinodiscophyceae</taxon>
        <taxon>Chaetocerotophycidae</taxon>
        <taxon>Chaetocerotales</taxon>
        <taxon>Chaetocerotaceae</taxon>
        <taxon>Chaetoceros</taxon>
    </lineage>
</organism>